<evidence type="ECO:0000313" key="3">
    <source>
        <dbReference type="Proteomes" id="UP001589783"/>
    </source>
</evidence>
<reference evidence="2 3" key="1">
    <citation type="submission" date="2024-09" db="EMBL/GenBank/DDBJ databases">
        <authorList>
            <person name="Sun Q."/>
            <person name="Mori K."/>
        </authorList>
    </citation>
    <scope>NUCLEOTIDE SEQUENCE [LARGE SCALE GENOMIC DNA]</scope>
    <source>
        <strain evidence="2 3">CCM 7957</strain>
    </source>
</reference>
<dbReference type="EMBL" id="JBHLWV010000028">
    <property type="protein sequence ID" value="MFC0316330.1"/>
    <property type="molecule type" value="Genomic_DNA"/>
</dbReference>
<keyword evidence="3" id="KW-1185">Reference proteome</keyword>
<feature type="chain" id="PRO_5045258166" evidence="1">
    <location>
        <begin position="22"/>
        <end position="163"/>
    </location>
</feature>
<proteinExistence type="predicted"/>
<keyword evidence="1" id="KW-0732">Signal</keyword>
<organism evidence="2 3">
    <name type="scientific">Gordonia phosphorivorans</name>
    <dbReference type="NCBI Taxonomy" id="1056982"/>
    <lineage>
        <taxon>Bacteria</taxon>
        <taxon>Bacillati</taxon>
        <taxon>Actinomycetota</taxon>
        <taxon>Actinomycetes</taxon>
        <taxon>Mycobacteriales</taxon>
        <taxon>Gordoniaceae</taxon>
        <taxon>Gordonia</taxon>
    </lineage>
</organism>
<dbReference type="RefSeq" id="WP_382365912.1">
    <property type="nucleotide sequence ID" value="NZ_JBHLWV010000028.1"/>
</dbReference>
<dbReference type="Pfam" id="PF10783">
    <property type="entry name" value="DUF2599"/>
    <property type="match status" value="1"/>
</dbReference>
<gene>
    <name evidence="2" type="ORF">ACFFJD_15900</name>
</gene>
<protein>
    <submittedName>
        <fullName evidence="2">DUF2599 domain-containing protein</fullName>
    </submittedName>
</protein>
<sequence>MERRAALAVPLAALGLALALAGCGGPEETVPSVVPTSSSVASSAASSPVTSSAVNSSVAVVPPPYVASASWVSTEVGPSLQVVPTEAGRRVSVASAADIAWREVLALRPDAETPGMRAQFDCHWRFARLVEPNKPSWNLEPDRPVVSDEQMVATRCNPGFAEE</sequence>
<evidence type="ECO:0000313" key="2">
    <source>
        <dbReference type="EMBL" id="MFC0316330.1"/>
    </source>
</evidence>
<name>A0ABV6HDX3_9ACTN</name>
<dbReference type="PROSITE" id="PS51257">
    <property type="entry name" value="PROKAR_LIPOPROTEIN"/>
    <property type="match status" value="1"/>
</dbReference>
<accession>A0ABV6HDX3</accession>
<dbReference type="InterPro" id="IPR019719">
    <property type="entry name" value="DUF2599"/>
</dbReference>
<evidence type="ECO:0000256" key="1">
    <source>
        <dbReference type="SAM" id="SignalP"/>
    </source>
</evidence>
<feature type="signal peptide" evidence="1">
    <location>
        <begin position="1"/>
        <end position="21"/>
    </location>
</feature>
<dbReference type="Proteomes" id="UP001589783">
    <property type="component" value="Unassembled WGS sequence"/>
</dbReference>
<comment type="caution">
    <text evidence="2">The sequence shown here is derived from an EMBL/GenBank/DDBJ whole genome shotgun (WGS) entry which is preliminary data.</text>
</comment>